<proteinExistence type="predicted"/>
<name>A0A0A2M2W5_9FLAO</name>
<dbReference type="AlphaFoldDB" id="A0A0A2M2W5"/>
<dbReference type="EMBL" id="JRLX01000016">
    <property type="protein sequence ID" value="KGO85798.1"/>
    <property type="molecule type" value="Genomic_DNA"/>
</dbReference>
<accession>A0A0A2M2W5</accession>
<reference evidence="1 2" key="1">
    <citation type="submission" date="2013-09" db="EMBL/GenBank/DDBJ databases">
        <authorList>
            <person name="Zeng Z."/>
            <person name="Chen C."/>
        </authorList>
    </citation>
    <scope>NUCLEOTIDE SEQUENCE [LARGE SCALE GENOMIC DNA]</scope>
    <source>
        <strain evidence="1 2">WB 3.3-2</strain>
    </source>
</reference>
<comment type="caution">
    <text evidence="1">The sequence shown here is derived from an EMBL/GenBank/DDBJ whole genome shotgun (WGS) entry which is preliminary data.</text>
</comment>
<dbReference type="STRING" id="1121895.GCA_000378485_03660"/>
<protein>
    <submittedName>
        <fullName evidence="1">Uncharacterized protein</fullName>
    </submittedName>
</protein>
<sequence>MHTNVKVYRTFAEINKDLEILKIEKDLAYAKFVKGLDETKESLQPGNLIGETPKKILGVLGAFKGPIKSAVITFLLKKFF</sequence>
<dbReference type="RefSeq" id="WP_020214835.1">
    <property type="nucleotide sequence ID" value="NZ_JRLX01000016.1"/>
</dbReference>
<dbReference type="Proteomes" id="UP000030152">
    <property type="component" value="Unassembled WGS sequence"/>
</dbReference>
<gene>
    <name evidence="1" type="ORF">Q765_14320</name>
</gene>
<dbReference type="OrthoDB" id="1150607at2"/>
<organism evidence="1 2">
    <name type="scientific">Flavobacterium rivuli WB 3.3-2 = DSM 21788</name>
    <dbReference type="NCBI Taxonomy" id="1121895"/>
    <lineage>
        <taxon>Bacteria</taxon>
        <taxon>Pseudomonadati</taxon>
        <taxon>Bacteroidota</taxon>
        <taxon>Flavobacteriia</taxon>
        <taxon>Flavobacteriales</taxon>
        <taxon>Flavobacteriaceae</taxon>
        <taxon>Flavobacterium</taxon>
    </lineage>
</organism>
<evidence type="ECO:0000313" key="2">
    <source>
        <dbReference type="Proteomes" id="UP000030152"/>
    </source>
</evidence>
<dbReference type="Pfam" id="PF19852">
    <property type="entry name" value="DUF6327"/>
    <property type="match status" value="1"/>
</dbReference>
<keyword evidence="2" id="KW-1185">Reference proteome</keyword>
<dbReference type="InterPro" id="IPR046290">
    <property type="entry name" value="DUF6327"/>
</dbReference>
<evidence type="ECO:0000313" key="1">
    <source>
        <dbReference type="EMBL" id="KGO85798.1"/>
    </source>
</evidence>